<name>A0A8T1TVH3_9STRA</name>
<evidence type="ECO:0000313" key="1">
    <source>
        <dbReference type="EMBL" id="KAG6947594.1"/>
    </source>
</evidence>
<organism evidence="1 2">
    <name type="scientific">Phytophthora cactorum</name>
    <dbReference type="NCBI Taxonomy" id="29920"/>
    <lineage>
        <taxon>Eukaryota</taxon>
        <taxon>Sar</taxon>
        <taxon>Stramenopiles</taxon>
        <taxon>Oomycota</taxon>
        <taxon>Peronosporomycetes</taxon>
        <taxon>Peronosporales</taxon>
        <taxon>Peronosporaceae</taxon>
        <taxon>Phytophthora</taxon>
    </lineage>
</organism>
<gene>
    <name evidence="1" type="ORF">JG687_00016002</name>
</gene>
<evidence type="ECO:0000313" key="2">
    <source>
        <dbReference type="Proteomes" id="UP000688947"/>
    </source>
</evidence>
<comment type="caution">
    <text evidence="1">The sequence shown here is derived from an EMBL/GenBank/DDBJ whole genome shotgun (WGS) entry which is preliminary data.</text>
</comment>
<reference evidence="1" key="1">
    <citation type="submission" date="2021-01" db="EMBL/GenBank/DDBJ databases">
        <title>Phytophthora aleatoria, a newly-described species from Pinus radiata is distinct from Phytophthora cactorum isolates based on comparative genomics.</title>
        <authorList>
            <person name="Mcdougal R."/>
            <person name="Panda P."/>
            <person name="Williams N."/>
            <person name="Studholme D.J."/>
        </authorList>
    </citation>
    <scope>NUCLEOTIDE SEQUENCE</scope>
    <source>
        <strain evidence="1">NZFS 3830</strain>
    </source>
</reference>
<dbReference type="Proteomes" id="UP000688947">
    <property type="component" value="Unassembled WGS sequence"/>
</dbReference>
<protein>
    <submittedName>
        <fullName evidence="1">Uncharacterized protein</fullName>
    </submittedName>
</protein>
<feature type="non-terminal residue" evidence="1">
    <location>
        <position position="1"/>
    </location>
</feature>
<dbReference type="EMBL" id="JAENGZ010001520">
    <property type="protein sequence ID" value="KAG6947594.1"/>
    <property type="molecule type" value="Genomic_DNA"/>
</dbReference>
<accession>A0A8T1TVH3</accession>
<sequence length="79" mass="8550">QPAIQRVVAGKEPPPLAGATTIPYKEVQEGTTAPPNDHQNNGILRHYFQLKRSKRSLSGGGATVSWSICRPSHNFAQGQ</sequence>
<proteinExistence type="predicted"/>
<dbReference type="AlphaFoldDB" id="A0A8T1TVH3"/>